<evidence type="ECO:0000313" key="2">
    <source>
        <dbReference type="EMBL" id="MBH9576384.1"/>
    </source>
</evidence>
<evidence type="ECO:0008006" key="4">
    <source>
        <dbReference type="Google" id="ProtNLM"/>
    </source>
</evidence>
<organism evidence="2 3">
    <name type="scientific">Inhella proteolytica</name>
    <dbReference type="NCBI Taxonomy" id="2795029"/>
    <lineage>
        <taxon>Bacteria</taxon>
        <taxon>Pseudomonadati</taxon>
        <taxon>Pseudomonadota</taxon>
        <taxon>Betaproteobacteria</taxon>
        <taxon>Burkholderiales</taxon>
        <taxon>Sphaerotilaceae</taxon>
        <taxon>Inhella</taxon>
    </lineage>
</organism>
<keyword evidence="1" id="KW-0812">Transmembrane</keyword>
<dbReference type="EMBL" id="JAEDAK010000003">
    <property type="protein sequence ID" value="MBH9576384.1"/>
    <property type="molecule type" value="Genomic_DNA"/>
</dbReference>
<keyword evidence="1" id="KW-1133">Transmembrane helix</keyword>
<keyword evidence="1" id="KW-0472">Membrane</keyword>
<sequence>MQHDLDRSVQRTLCRVLLLLASALVLSCTTLVFSTHRLGQGLQTVVDDRVRPLSDLHAVSQILNVELPRVIDPERPSEGRSVAVAQAFERLRRPWAAYQTTWLTPEEAELMRDAQRRLTELQRLLEAAPAAAERYARALQPLNQTLAALMHLQVQVAEQELQKGRQLGATTKALGLGLSLLGLLLCAYALQQLRQRVLQPLRVVADAVATLAAGERADSPELKALSGDFAEVGEQLQRLRRSLGPQSPTA</sequence>
<dbReference type="RefSeq" id="WP_198110004.1">
    <property type="nucleotide sequence ID" value="NZ_JAEDAK010000003.1"/>
</dbReference>
<name>A0A931IZ04_9BURK</name>
<comment type="caution">
    <text evidence="2">The sequence shown here is derived from an EMBL/GenBank/DDBJ whole genome shotgun (WGS) entry which is preliminary data.</text>
</comment>
<dbReference type="Proteomes" id="UP000613266">
    <property type="component" value="Unassembled WGS sequence"/>
</dbReference>
<keyword evidence="3" id="KW-1185">Reference proteome</keyword>
<accession>A0A931IZ04</accession>
<dbReference type="AlphaFoldDB" id="A0A931IZ04"/>
<proteinExistence type="predicted"/>
<evidence type="ECO:0000256" key="1">
    <source>
        <dbReference type="SAM" id="Phobius"/>
    </source>
</evidence>
<dbReference type="PROSITE" id="PS51257">
    <property type="entry name" value="PROKAR_LIPOPROTEIN"/>
    <property type="match status" value="1"/>
</dbReference>
<protein>
    <recommendedName>
        <fullName evidence="4">HAMP domain-containing protein</fullName>
    </recommendedName>
</protein>
<gene>
    <name evidence="2" type="ORF">I7X39_05635</name>
</gene>
<reference evidence="2" key="1">
    <citation type="submission" date="2020-12" db="EMBL/GenBank/DDBJ databases">
        <title>The genome sequence of Inhella sp. 1Y17.</title>
        <authorList>
            <person name="Liu Y."/>
        </authorList>
    </citation>
    <scope>NUCLEOTIDE SEQUENCE</scope>
    <source>
        <strain evidence="2">1Y17</strain>
    </source>
</reference>
<evidence type="ECO:0000313" key="3">
    <source>
        <dbReference type="Proteomes" id="UP000613266"/>
    </source>
</evidence>
<feature type="transmembrane region" description="Helical" evidence="1">
    <location>
        <begin position="12"/>
        <end position="33"/>
    </location>
</feature>